<dbReference type="Gene3D" id="6.10.250.2410">
    <property type="match status" value="1"/>
</dbReference>
<name>A0A1F4U5P4_UNCSA</name>
<dbReference type="InterPro" id="IPR023093">
    <property type="entry name" value="ScpA-like_C"/>
</dbReference>
<organism evidence="3 4">
    <name type="scientific">candidate division WOR-1 bacterium RIFOXYC2_FULL_46_14</name>
    <dbReference type="NCBI Taxonomy" id="1802587"/>
    <lineage>
        <taxon>Bacteria</taxon>
        <taxon>Bacillati</taxon>
        <taxon>Saganbacteria</taxon>
    </lineage>
</organism>
<evidence type="ECO:0000313" key="3">
    <source>
        <dbReference type="EMBL" id="OGC40140.1"/>
    </source>
</evidence>
<dbReference type="Pfam" id="PF02616">
    <property type="entry name" value="SMC_ScpA"/>
    <property type="match status" value="1"/>
</dbReference>
<dbReference type="PANTHER" id="PTHR33969:SF2">
    <property type="entry name" value="SEGREGATION AND CONDENSATION PROTEIN A"/>
    <property type="match status" value="1"/>
</dbReference>
<evidence type="ECO:0000313" key="4">
    <source>
        <dbReference type="Proteomes" id="UP000179242"/>
    </source>
</evidence>
<comment type="caution">
    <text evidence="3">The sequence shown here is derived from an EMBL/GenBank/DDBJ whole genome shotgun (WGS) entry which is preliminary data.</text>
</comment>
<dbReference type="GO" id="GO:0007059">
    <property type="term" value="P:chromosome segregation"/>
    <property type="evidence" value="ECO:0007669"/>
    <property type="project" value="UniProtKB-KW"/>
</dbReference>
<evidence type="ECO:0000256" key="2">
    <source>
        <dbReference type="ARBA" id="ARBA00044777"/>
    </source>
</evidence>
<evidence type="ECO:0000256" key="1">
    <source>
        <dbReference type="ARBA" id="ARBA00022829"/>
    </source>
</evidence>
<dbReference type="InterPro" id="IPR003768">
    <property type="entry name" value="ScpA"/>
</dbReference>
<dbReference type="Proteomes" id="UP000179242">
    <property type="component" value="Unassembled WGS sequence"/>
</dbReference>
<dbReference type="Gene3D" id="1.10.10.580">
    <property type="entry name" value="Structural maintenance of chromosome 1. Chain E"/>
    <property type="match status" value="1"/>
</dbReference>
<reference evidence="3 4" key="1">
    <citation type="journal article" date="2016" name="Nat. Commun.">
        <title>Thousands of microbial genomes shed light on interconnected biogeochemical processes in an aquifer system.</title>
        <authorList>
            <person name="Anantharaman K."/>
            <person name="Brown C.T."/>
            <person name="Hug L.A."/>
            <person name="Sharon I."/>
            <person name="Castelle C.J."/>
            <person name="Probst A.J."/>
            <person name="Thomas B.C."/>
            <person name="Singh A."/>
            <person name="Wilkins M.J."/>
            <person name="Karaoz U."/>
            <person name="Brodie E.L."/>
            <person name="Williams K.H."/>
            <person name="Hubbard S.S."/>
            <person name="Banfield J.F."/>
        </authorList>
    </citation>
    <scope>NUCLEOTIDE SEQUENCE [LARGE SCALE GENOMIC DNA]</scope>
</reference>
<sequence length="242" mass="28407">MQETYSVKTATYEGPFDLLLQAIKEGRIDVYDVSLTKITSEYHLYLKENLRTLNLNRAAEFLVMVACLLEMKSKKLLPEPPTLSGIQEEEEIELDLAAHIKEYGVYRDLALRLRERKEHFAKVYSRYHFEEENIAKEVPINLGKVSLEELVFAFQKIWREAREEEEIRAITEEPITLPRRIEEVKKILYGKERVRLEELFVSGTRLEIVVTFLAVLELTRQKFIYLLQGEKFGEIHIGVSRD</sequence>
<dbReference type="EMBL" id="MEUJ01000004">
    <property type="protein sequence ID" value="OGC40140.1"/>
    <property type="molecule type" value="Genomic_DNA"/>
</dbReference>
<keyword evidence="1" id="KW-0159">Chromosome partition</keyword>
<dbReference type="AlphaFoldDB" id="A0A1F4U5P4"/>
<proteinExistence type="predicted"/>
<gene>
    <name evidence="3" type="ORF">A2438_02490</name>
</gene>
<accession>A0A1F4U5P4</accession>
<protein>
    <recommendedName>
        <fullName evidence="2">Segregation and condensation protein A</fullName>
    </recommendedName>
</protein>
<dbReference type="PANTHER" id="PTHR33969">
    <property type="entry name" value="SEGREGATION AND CONDENSATION PROTEIN A"/>
    <property type="match status" value="1"/>
</dbReference>